<reference evidence="6" key="1">
    <citation type="submission" date="2020-02" db="EMBL/GenBank/DDBJ databases">
        <authorList>
            <person name="Meier V. D."/>
        </authorList>
    </citation>
    <scope>NUCLEOTIDE SEQUENCE</scope>
    <source>
        <strain evidence="6">AVDCRST_MAG41</strain>
    </source>
</reference>
<evidence type="ECO:0000256" key="3">
    <source>
        <dbReference type="ARBA" id="ARBA00023163"/>
    </source>
</evidence>
<organism evidence="6">
    <name type="scientific">uncultured Mycobacteriales bacterium</name>
    <dbReference type="NCBI Taxonomy" id="581187"/>
    <lineage>
        <taxon>Bacteria</taxon>
        <taxon>Bacillati</taxon>
        <taxon>Actinomycetota</taxon>
        <taxon>Actinomycetes</taxon>
        <taxon>Mycobacteriales</taxon>
        <taxon>environmental samples</taxon>
    </lineage>
</organism>
<accession>A0A6J4JD98</accession>
<dbReference type="PROSITE" id="PS50977">
    <property type="entry name" value="HTH_TETR_2"/>
    <property type="match status" value="1"/>
</dbReference>
<evidence type="ECO:0000259" key="5">
    <source>
        <dbReference type="PROSITE" id="PS50977"/>
    </source>
</evidence>
<proteinExistence type="predicted"/>
<dbReference type="Gene3D" id="1.10.357.10">
    <property type="entry name" value="Tetracycline Repressor, domain 2"/>
    <property type="match status" value="1"/>
</dbReference>
<dbReference type="Pfam" id="PF00440">
    <property type="entry name" value="TetR_N"/>
    <property type="match status" value="1"/>
</dbReference>
<dbReference type="InterPro" id="IPR001647">
    <property type="entry name" value="HTH_TetR"/>
</dbReference>
<feature type="domain" description="HTH tetR-type" evidence="5">
    <location>
        <begin position="22"/>
        <end position="82"/>
    </location>
</feature>
<dbReference type="GO" id="GO:0000976">
    <property type="term" value="F:transcription cis-regulatory region binding"/>
    <property type="evidence" value="ECO:0007669"/>
    <property type="project" value="TreeGrafter"/>
</dbReference>
<sequence length="235" mass="25264">MASDAVAGDGARPRSHRERLRQVTLADIRAAALRQVREHGAQALSLRAVAREVGMSNPGLYRYYASRDELLTALVAEAFDALAAALERARDARPDADVAERLRAVALGYLDWALAHPVEFHLVFGTPVPGYAAPADGPTVAAAARFGSVFVDLVAEAWRTGTRPDPPFEVPDPLPGAPDPGAAVALARMWTRLHGIVALALPGHLHQVGLDDAGVRRLYRAETDQLLAELRLPLR</sequence>
<dbReference type="SUPFAM" id="SSF46689">
    <property type="entry name" value="Homeodomain-like"/>
    <property type="match status" value="1"/>
</dbReference>
<dbReference type="InterPro" id="IPR025996">
    <property type="entry name" value="MT1864/Rv1816-like_C"/>
</dbReference>
<dbReference type="Pfam" id="PF13305">
    <property type="entry name" value="TetR_C_33"/>
    <property type="match status" value="1"/>
</dbReference>
<dbReference type="SUPFAM" id="SSF48498">
    <property type="entry name" value="Tetracyclin repressor-like, C-terminal domain"/>
    <property type="match status" value="1"/>
</dbReference>
<dbReference type="PANTHER" id="PTHR30055:SF243">
    <property type="entry name" value="HTH-TYPE TRANSCRIPTIONAL REGULATOR RV1816"/>
    <property type="match status" value="1"/>
</dbReference>
<name>A0A6J4JD98_9ACTN</name>
<evidence type="ECO:0000256" key="2">
    <source>
        <dbReference type="ARBA" id="ARBA00023125"/>
    </source>
</evidence>
<dbReference type="PANTHER" id="PTHR30055">
    <property type="entry name" value="HTH-TYPE TRANSCRIPTIONAL REGULATOR RUTR"/>
    <property type="match status" value="1"/>
</dbReference>
<dbReference type="InterPro" id="IPR050109">
    <property type="entry name" value="HTH-type_TetR-like_transc_reg"/>
</dbReference>
<keyword evidence="2 4" id="KW-0238">DNA-binding</keyword>
<dbReference type="InterPro" id="IPR009057">
    <property type="entry name" value="Homeodomain-like_sf"/>
</dbReference>
<protein>
    <submittedName>
        <fullName evidence="6">Transcriptional regulator, AcrR family</fullName>
    </submittedName>
</protein>
<keyword evidence="1" id="KW-0805">Transcription regulation</keyword>
<dbReference type="GO" id="GO:0003700">
    <property type="term" value="F:DNA-binding transcription factor activity"/>
    <property type="evidence" value="ECO:0007669"/>
    <property type="project" value="TreeGrafter"/>
</dbReference>
<evidence type="ECO:0000256" key="1">
    <source>
        <dbReference type="ARBA" id="ARBA00023015"/>
    </source>
</evidence>
<gene>
    <name evidence="6" type="ORF">AVDCRST_MAG41-3307</name>
</gene>
<evidence type="ECO:0000313" key="6">
    <source>
        <dbReference type="EMBL" id="CAA9277270.1"/>
    </source>
</evidence>
<dbReference type="EMBL" id="CADCTP010000304">
    <property type="protein sequence ID" value="CAA9277270.1"/>
    <property type="molecule type" value="Genomic_DNA"/>
</dbReference>
<feature type="DNA-binding region" description="H-T-H motif" evidence="4">
    <location>
        <begin position="45"/>
        <end position="64"/>
    </location>
</feature>
<dbReference type="AlphaFoldDB" id="A0A6J4JD98"/>
<keyword evidence="3" id="KW-0804">Transcription</keyword>
<dbReference type="InterPro" id="IPR036271">
    <property type="entry name" value="Tet_transcr_reg_TetR-rel_C_sf"/>
</dbReference>
<evidence type="ECO:0000256" key="4">
    <source>
        <dbReference type="PROSITE-ProRule" id="PRU00335"/>
    </source>
</evidence>